<feature type="region of interest" description="Disordered" evidence="11">
    <location>
        <begin position="96"/>
        <end position="187"/>
    </location>
</feature>
<organism evidence="15 16">
    <name type="scientific">Zizania palustris</name>
    <name type="common">Northern wild rice</name>
    <dbReference type="NCBI Taxonomy" id="103762"/>
    <lineage>
        <taxon>Eukaryota</taxon>
        <taxon>Viridiplantae</taxon>
        <taxon>Streptophyta</taxon>
        <taxon>Embryophyta</taxon>
        <taxon>Tracheophyta</taxon>
        <taxon>Spermatophyta</taxon>
        <taxon>Magnoliopsida</taxon>
        <taxon>Liliopsida</taxon>
        <taxon>Poales</taxon>
        <taxon>Poaceae</taxon>
        <taxon>BOP clade</taxon>
        <taxon>Oryzoideae</taxon>
        <taxon>Oryzeae</taxon>
        <taxon>Zizaniinae</taxon>
        <taxon>Zizania</taxon>
    </lineage>
</organism>
<keyword evidence="8 12" id="KW-0472">Membrane</keyword>
<reference evidence="15" key="1">
    <citation type="journal article" date="2021" name="bioRxiv">
        <title>Whole Genome Assembly and Annotation of Northern Wild Rice, Zizania palustris L., Supports a Whole Genome Duplication in the Zizania Genus.</title>
        <authorList>
            <person name="Haas M."/>
            <person name="Kono T."/>
            <person name="Macchietto M."/>
            <person name="Millas R."/>
            <person name="McGilp L."/>
            <person name="Shao M."/>
            <person name="Duquette J."/>
            <person name="Hirsch C.N."/>
            <person name="Kimball J."/>
        </authorList>
    </citation>
    <scope>NUCLEOTIDE SEQUENCE</scope>
    <source>
        <tissue evidence="15">Fresh leaf tissue</tissue>
    </source>
</reference>
<name>A0A8J5S6F6_ZIZPA</name>
<keyword evidence="5" id="KW-0735">Signal-anchor</keyword>
<keyword evidence="9" id="KW-1015">Disulfide bond</keyword>
<evidence type="ECO:0000256" key="7">
    <source>
        <dbReference type="ARBA" id="ARBA00023034"/>
    </source>
</evidence>
<evidence type="ECO:0000259" key="14">
    <source>
        <dbReference type="Pfam" id="PF14416"/>
    </source>
</evidence>
<feature type="compositionally biased region" description="Low complexity" evidence="11">
    <location>
        <begin position="147"/>
        <end position="166"/>
    </location>
</feature>
<keyword evidence="16" id="KW-1185">Reference proteome</keyword>
<feature type="compositionally biased region" description="Polar residues" evidence="11">
    <location>
        <begin position="317"/>
        <end position="332"/>
    </location>
</feature>
<evidence type="ECO:0000256" key="3">
    <source>
        <dbReference type="ARBA" id="ARBA00022679"/>
    </source>
</evidence>
<comment type="similarity">
    <text evidence="2">Belongs to the PC-esterase family. TBL subfamily.</text>
</comment>
<feature type="region of interest" description="Disordered" evidence="11">
    <location>
        <begin position="274"/>
        <end position="332"/>
    </location>
</feature>
<dbReference type="InterPro" id="IPR026057">
    <property type="entry name" value="TBL_C"/>
</dbReference>
<dbReference type="InterPro" id="IPR025846">
    <property type="entry name" value="TBL_N"/>
</dbReference>
<keyword evidence="6 12" id="KW-1133">Transmembrane helix</keyword>
<evidence type="ECO:0000256" key="2">
    <source>
        <dbReference type="ARBA" id="ARBA00007727"/>
    </source>
</evidence>
<dbReference type="Pfam" id="PF14416">
    <property type="entry name" value="PMR5N"/>
    <property type="match status" value="1"/>
</dbReference>
<evidence type="ECO:0000256" key="9">
    <source>
        <dbReference type="ARBA" id="ARBA00023157"/>
    </source>
</evidence>
<proteinExistence type="inferred from homology"/>
<dbReference type="Pfam" id="PF13839">
    <property type="entry name" value="PC-Esterase"/>
    <property type="match status" value="1"/>
</dbReference>
<dbReference type="PANTHER" id="PTHR32285">
    <property type="entry name" value="PROTEIN TRICHOME BIREFRINGENCE-LIKE 9-RELATED"/>
    <property type="match status" value="1"/>
</dbReference>
<dbReference type="GO" id="GO:0000139">
    <property type="term" value="C:Golgi membrane"/>
    <property type="evidence" value="ECO:0007669"/>
    <property type="project" value="UniProtKB-SubCell"/>
</dbReference>
<accession>A0A8J5S6F6</accession>
<evidence type="ECO:0000256" key="8">
    <source>
        <dbReference type="ARBA" id="ARBA00023136"/>
    </source>
</evidence>
<feature type="domain" description="Trichome birefringence-like C-terminal" evidence="13">
    <location>
        <begin position="414"/>
        <end position="598"/>
    </location>
</feature>
<gene>
    <name evidence="15" type="ORF">GUJ93_ZPchr0002g22995</name>
</gene>
<comment type="caution">
    <text evidence="15">The sequence shown here is derived from an EMBL/GenBank/DDBJ whole genome shotgun (WGS) entry which is preliminary data.</text>
</comment>
<evidence type="ECO:0000256" key="4">
    <source>
        <dbReference type="ARBA" id="ARBA00022692"/>
    </source>
</evidence>
<dbReference type="AlphaFoldDB" id="A0A8J5S6F6"/>
<evidence type="ECO:0000256" key="10">
    <source>
        <dbReference type="ARBA" id="ARBA00023180"/>
    </source>
</evidence>
<feature type="compositionally biased region" description="Polar residues" evidence="11">
    <location>
        <begin position="292"/>
        <end position="301"/>
    </location>
</feature>
<keyword evidence="7" id="KW-0333">Golgi apparatus</keyword>
<evidence type="ECO:0000313" key="15">
    <source>
        <dbReference type="EMBL" id="KAG8059288.1"/>
    </source>
</evidence>
<dbReference type="EMBL" id="JAAALK010000287">
    <property type="protein sequence ID" value="KAG8059288.1"/>
    <property type="molecule type" value="Genomic_DNA"/>
</dbReference>
<feature type="compositionally biased region" description="Low complexity" evidence="11">
    <location>
        <begin position="302"/>
        <end position="316"/>
    </location>
</feature>
<evidence type="ECO:0000259" key="13">
    <source>
        <dbReference type="Pfam" id="PF13839"/>
    </source>
</evidence>
<evidence type="ECO:0000256" key="5">
    <source>
        <dbReference type="ARBA" id="ARBA00022968"/>
    </source>
</evidence>
<reference evidence="15" key="2">
    <citation type="submission" date="2021-02" db="EMBL/GenBank/DDBJ databases">
        <authorList>
            <person name="Kimball J.A."/>
            <person name="Haas M.W."/>
            <person name="Macchietto M."/>
            <person name="Kono T."/>
            <person name="Duquette J."/>
            <person name="Shao M."/>
        </authorList>
    </citation>
    <scope>NUCLEOTIDE SEQUENCE</scope>
    <source>
        <tissue evidence="15">Fresh leaf tissue</tissue>
    </source>
</reference>
<protein>
    <recommendedName>
        <fullName evidence="17">Trichome birefringence-like N-terminal domain-containing protein</fullName>
    </recommendedName>
</protein>
<evidence type="ECO:0000256" key="1">
    <source>
        <dbReference type="ARBA" id="ARBA00004323"/>
    </source>
</evidence>
<evidence type="ECO:0000256" key="6">
    <source>
        <dbReference type="ARBA" id="ARBA00022989"/>
    </source>
</evidence>
<keyword evidence="3" id="KW-0808">Transferase</keyword>
<evidence type="ECO:0000256" key="12">
    <source>
        <dbReference type="SAM" id="Phobius"/>
    </source>
</evidence>
<evidence type="ECO:0000256" key="11">
    <source>
        <dbReference type="SAM" id="MobiDB-lite"/>
    </source>
</evidence>
<comment type="subcellular location">
    <subcellularLocation>
        <location evidence="1">Golgi apparatus membrane</location>
        <topology evidence="1">Single-pass type II membrane protein</topology>
    </subcellularLocation>
</comment>
<keyword evidence="10" id="KW-0325">Glycoprotein</keyword>
<evidence type="ECO:0000313" key="16">
    <source>
        <dbReference type="Proteomes" id="UP000729402"/>
    </source>
</evidence>
<dbReference type="GO" id="GO:1990538">
    <property type="term" value="F:xylan O-acetyltransferase activity"/>
    <property type="evidence" value="ECO:0007669"/>
    <property type="project" value="UniProtKB-ARBA"/>
</dbReference>
<sequence length="606" mass="64006">MKGAWKLSGVAIMADHVGHLGVGGGGGGALVGHARRARLCLYGLAIAFAAFAAFLAFAPSLPAPSPSSPTAAWFDGFLASASPYRAQVSSFFSSLFPTNSSSPEPPRGVETKLRGPSGGGRAAMGGQAESNGLSTVGAGEPSGTGVGVSSSNAGGAPSGNSPPGNATTAMQSSAPPKDQAGGSAAAYNSTRGAVGGVAFQSGGSAQNGTAKDGVPLRINGTGMIASSSQARDANAVKAKARYAAGSTHQLGGAIAASSNGTAVPLVNQTGSAVAEVRDGNGTTSQRGGGPGKNQTVPAANNQNQSGSRAASGGSNSTMDATPQGSATNTSAVPVTVNGQTAKEIADDGGKKKVHWIEAMSSCNMFYGNWVRDDSYPLYPEGSCPHIDESFNCPLNGRPDNAYQRLRWQPSGCSIPRLNPTDMLERLRGKRLVFVGDSLNRNMWESLVCILRNSVKDKRRVFEVSGRQQFRAEGSYSFLFQDYNCSVEFFRSPFLVQEWEVPVTKGMPKETLRLDMISRSFPRYKDADFIIFNTGHWWTHEKTSLGKDYYQEGNRVYSELKVDDAFQRALNTWAKWVDSSVDPKRTTVFFRGYSASHFRLVGRAFFF</sequence>
<dbReference type="Proteomes" id="UP000729402">
    <property type="component" value="Unassembled WGS sequence"/>
</dbReference>
<dbReference type="InterPro" id="IPR029962">
    <property type="entry name" value="TBL"/>
</dbReference>
<feature type="domain" description="Trichome birefringence-like N-terminal" evidence="14">
    <location>
        <begin position="361"/>
        <end position="413"/>
    </location>
</feature>
<evidence type="ECO:0008006" key="17">
    <source>
        <dbReference type="Google" id="ProtNLM"/>
    </source>
</evidence>
<dbReference type="OrthoDB" id="630188at2759"/>
<feature type="transmembrane region" description="Helical" evidence="12">
    <location>
        <begin position="39"/>
        <end position="58"/>
    </location>
</feature>
<keyword evidence="4 12" id="KW-0812">Transmembrane</keyword>
<dbReference type="PANTHER" id="PTHR32285:SF339">
    <property type="entry name" value="OS02G0773732 PROTEIN"/>
    <property type="match status" value="1"/>
</dbReference>